<evidence type="ECO:0000313" key="2">
    <source>
        <dbReference type="Proteomes" id="UP001227192"/>
    </source>
</evidence>
<dbReference type="AlphaFoldDB" id="A0AAI9TIX7"/>
<proteinExistence type="predicted"/>
<reference evidence="1" key="2">
    <citation type="journal article" date="2016" name="Fungal Biol.">
        <title>Ochratoxin A production by Penicillium thymicola.</title>
        <authorList>
            <person name="Nguyen H.D.T."/>
            <person name="McMullin D.R."/>
            <person name="Ponomareva E."/>
            <person name="Riley R."/>
            <person name="Pomraning K.R."/>
            <person name="Baker S.E."/>
            <person name="Seifert K.A."/>
        </authorList>
    </citation>
    <scope>NUCLEOTIDE SEQUENCE</scope>
    <source>
        <strain evidence="1">DAOM 180753</strain>
    </source>
</reference>
<evidence type="ECO:0000313" key="1">
    <source>
        <dbReference type="EMBL" id="KAJ9488019.1"/>
    </source>
</evidence>
<reference evidence="1" key="1">
    <citation type="submission" date="2015-06" db="EMBL/GenBank/DDBJ databases">
        <authorList>
            <person name="Nguyen H."/>
        </authorList>
    </citation>
    <scope>NUCLEOTIDE SEQUENCE</scope>
    <source>
        <strain evidence="1">DAOM 180753</strain>
    </source>
</reference>
<gene>
    <name evidence="1" type="ORF">VN97_g5312</name>
</gene>
<accession>A0AAI9TIX7</accession>
<comment type="caution">
    <text evidence="1">The sequence shown here is derived from an EMBL/GenBank/DDBJ whole genome shotgun (WGS) entry which is preliminary data.</text>
</comment>
<dbReference type="EMBL" id="LACB01000134">
    <property type="protein sequence ID" value="KAJ9488019.1"/>
    <property type="molecule type" value="Genomic_DNA"/>
</dbReference>
<sequence length="76" mass="8622">MCIVPRWPTVHGGSTVGKTSNTTKVSKDLGKLCYELHLRTYQLTWLAVVVRAQPKTRDTVQNLISNRIHDVVFMVL</sequence>
<protein>
    <submittedName>
        <fullName evidence="1">Uncharacterized protein</fullName>
    </submittedName>
</protein>
<name>A0AAI9TIX7_PENTH</name>
<keyword evidence="2" id="KW-1185">Reference proteome</keyword>
<dbReference type="Proteomes" id="UP001227192">
    <property type="component" value="Unassembled WGS sequence"/>
</dbReference>
<organism evidence="1 2">
    <name type="scientific">Penicillium thymicola</name>
    <dbReference type="NCBI Taxonomy" id="293382"/>
    <lineage>
        <taxon>Eukaryota</taxon>
        <taxon>Fungi</taxon>
        <taxon>Dikarya</taxon>
        <taxon>Ascomycota</taxon>
        <taxon>Pezizomycotina</taxon>
        <taxon>Eurotiomycetes</taxon>
        <taxon>Eurotiomycetidae</taxon>
        <taxon>Eurotiales</taxon>
        <taxon>Aspergillaceae</taxon>
        <taxon>Penicillium</taxon>
    </lineage>
</organism>